<gene>
    <name evidence="3" type="ORF">H2508_11510</name>
</gene>
<dbReference type="AlphaFoldDB" id="A0A7W2YK31"/>
<keyword evidence="1" id="KW-1133">Transmembrane helix</keyword>
<evidence type="ECO:0000313" key="4">
    <source>
        <dbReference type="Proteomes" id="UP000539350"/>
    </source>
</evidence>
<comment type="caution">
    <text evidence="3">The sequence shown here is derived from an EMBL/GenBank/DDBJ whole genome shotgun (WGS) entry which is preliminary data.</text>
</comment>
<feature type="transmembrane region" description="Helical" evidence="1">
    <location>
        <begin position="26"/>
        <end position="44"/>
    </location>
</feature>
<keyword evidence="4" id="KW-1185">Reference proteome</keyword>
<evidence type="ECO:0000256" key="1">
    <source>
        <dbReference type="SAM" id="Phobius"/>
    </source>
</evidence>
<feature type="transmembrane region" description="Helical" evidence="1">
    <location>
        <begin position="154"/>
        <end position="187"/>
    </location>
</feature>
<organism evidence="3 4">
    <name type="scientific">Sediminihaliea albiluteola</name>
    <dbReference type="NCBI Taxonomy" id="2758564"/>
    <lineage>
        <taxon>Bacteria</taxon>
        <taxon>Pseudomonadati</taxon>
        <taxon>Pseudomonadota</taxon>
        <taxon>Gammaproteobacteria</taxon>
        <taxon>Cellvibrionales</taxon>
        <taxon>Halieaceae</taxon>
        <taxon>Sediminihaliea</taxon>
    </lineage>
</organism>
<feature type="domain" description="DUF3592" evidence="2">
    <location>
        <begin position="83"/>
        <end position="146"/>
    </location>
</feature>
<sequence length="228" mass="23893">MGKIASVLSALSTKWSSDLGARGAAKMAMGGALVAEGLFGVVRGGSKGGGLMAAFIPLIVGAVFTAIGVFMAPKEYPDAVHITGSIVDVVPVRDSDGDSMYSAIYSYRVDGEDYSLRSSGRSSSRSTIGAPIKIVYSASEPRNAYRSDGIDGNFHYIFLGSGILALILGGWALLMSIVLVAIGIWLFQSGRRDRASSGNNTGFFRDLISFVASNKKPDAAQEQVAPEP</sequence>
<keyword evidence="1" id="KW-0472">Membrane</keyword>
<evidence type="ECO:0000259" key="2">
    <source>
        <dbReference type="Pfam" id="PF12158"/>
    </source>
</evidence>
<dbReference type="InterPro" id="IPR021994">
    <property type="entry name" value="DUF3592"/>
</dbReference>
<dbReference type="EMBL" id="JACFXU010000015">
    <property type="protein sequence ID" value="MBA6413737.1"/>
    <property type="molecule type" value="Genomic_DNA"/>
</dbReference>
<proteinExistence type="predicted"/>
<name>A0A7W2YK31_9GAMM</name>
<dbReference type="Pfam" id="PF12158">
    <property type="entry name" value="DUF3592"/>
    <property type="match status" value="1"/>
</dbReference>
<dbReference type="Proteomes" id="UP000539350">
    <property type="component" value="Unassembled WGS sequence"/>
</dbReference>
<keyword evidence="1" id="KW-0812">Transmembrane</keyword>
<accession>A0A7W2YK31</accession>
<evidence type="ECO:0000313" key="3">
    <source>
        <dbReference type="EMBL" id="MBA6413737.1"/>
    </source>
</evidence>
<dbReference type="RefSeq" id="WP_182173662.1">
    <property type="nucleotide sequence ID" value="NZ_JACFXU010000015.1"/>
</dbReference>
<reference evidence="3 4" key="1">
    <citation type="submission" date="2020-07" db="EMBL/GenBank/DDBJ databases">
        <title>Halieaceae bacterium, F7430, whole genome shotgun sequencing project.</title>
        <authorList>
            <person name="Jiang S."/>
            <person name="Liu Z.W."/>
            <person name="Du Z.J."/>
        </authorList>
    </citation>
    <scope>NUCLEOTIDE SEQUENCE [LARGE SCALE GENOMIC DNA]</scope>
    <source>
        <strain evidence="3 4">F7430</strain>
    </source>
</reference>
<feature type="transmembrane region" description="Helical" evidence="1">
    <location>
        <begin position="51"/>
        <end position="72"/>
    </location>
</feature>
<protein>
    <recommendedName>
        <fullName evidence="2">DUF3592 domain-containing protein</fullName>
    </recommendedName>
</protein>